<organism evidence="2 3">
    <name type="scientific">Candidatus Thalassospirochaeta sargassi</name>
    <dbReference type="NCBI Taxonomy" id="3119039"/>
    <lineage>
        <taxon>Bacteria</taxon>
        <taxon>Pseudomonadati</taxon>
        <taxon>Spirochaetota</taxon>
        <taxon>Spirochaetia</taxon>
        <taxon>Spirochaetales</taxon>
        <taxon>Spirochaetaceae</taxon>
        <taxon>Candidatus Thalassospirochaeta</taxon>
    </lineage>
</organism>
<evidence type="ECO:0000313" key="2">
    <source>
        <dbReference type="EMBL" id="MDC7225673.1"/>
    </source>
</evidence>
<feature type="transmembrane region" description="Helical" evidence="1">
    <location>
        <begin position="153"/>
        <end position="172"/>
    </location>
</feature>
<feature type="transmembrane region" description="Helical" evidence="1">
    <location>
        <begin position="45"/>
        <end position="68"/>
    </location>
</feature>
<accession>A0AAJ1IAF8</accession>
<gene>
    <name evidence="2" type="ORF">PQJ61_02785</name>
</gene>
<name>A0AAJ1IAF8_9SPIO</name>
<comment type="caution">
    <text evidence="2">The sequence shown here is derived from an EMBL/GenBank/DDBJ whole genome shotgun (WGS) entry which is preliminary data.</text>
</comment>
<sequence length="232" mass="26689">MLNADYLKANFVNPRVMNILRIIAGVVIIYYIIERALYSWNKEIPALFYFTVQSNLMLAVYWIIYPVIRKRSTVIVPLIVTTNMVVTGVVFILLLEAGFKDQLYILLEHDYISSVIHSVALAASNVTHHLMPVLALLDFLLFADLRFTRIRRLWRIIIYPVVYLFFHITYSVSSGKYIYPFMDPGFVGGPWIVVLVVIALISAIFGIAVGLTALNRVIQQAMYRYYSQLLNK</sequence>
<keyword evidence="1" id="KW-0812">Transmembrane</keyword>
<reference evidence="2 3" key="1">
    <citation type="submission" date="2022-12" db="EMBL/GenBank/DDBJ databases">
        <title>Metagenome assembled genome from gulf of manar.</title>
        <authorList>
            <person name="Kohli P."/>
            <person name="Pk S."/>
            <person name="Venkata Ramana C."/>
            <person name="Sasikala C."/>
        </authorList>
    </citation>
    <scope>NUCLEOTIDE SEQUENCE [LARGE SCALE GENOMIC DNA]</scope>
    <source>
        <strain evidence="2">JB008</strain>
    </source>
</reference>
<feature type="transmembrane region" description="Helical" evidence="1">
    <location>
        <begin position="75"/>
        <end position="95"/>
    </location>
</feature>
<proteinExistence type="predicted"/>
<dbReference type="NCBIfam" id="NF038065">
    <property type="entry name" value="Pr6Pr"/>
    <property type="match status" value="1"/>
</dbReference>
<feature type="transmembrane region" description="Helical" evidence="1">
    <location>
        <begin position="192"/>
        <end position="214"/>
    </location>
</feature>
<keyword evidence="1" id="KW-0472">Membrane</keyword>
<dbReference type="AlphaFoldDB" id="A0AAJ1IAF8"/>
<protein>
    <submittedName>
        <fullName evidence="2">Pr6Pr family membrane protein</fullName>
    </submittedName>
</protein>
<dbReference type="InterPro" id="IPR049713">
    <property type="entry name" value="Pr6Pr-like"/>
</dbReference>
<dbReference type="Proteomes" id="UP001221217">
    <property type="component" value="Unassembled WGS sequence"/>
</dbReference>
<feature type="transmembrane region" description="Helical" evidence="1">
    <location>
        <begin position="12"/>
        <end position="33"/>
    </location>
</feature>
<evidence type="ECO:0000313" key="3">
    <source>
        <dbReference type="Proteomes" id="UP001221217"/>
    </source>
</evidence>
<dbReference type="EMBL" id="JAQQAL010000008">
    <property type="protein sequence ID" value="MDC7225673.1"/>
    <property type="molecule type" value="Genomic_DNA"/>
</dbReference>
<evidence type="ECO:0000256" key="1">
    <source>
        <dbReference type="SAM" id="Phobius"/>
    </source>
</evidence>
<keyword evidence="1" id="KW-1133">Transmembrane helix</keyword>